<keyword evidence="2" id="KW-1185">Reference proteome</keyword>
<organism evidence="1 2">
    <name type="scientific">Candidatus Ornithobacterium hominis</name>
    <dbReference type="NCBI Taxonomy" id="2497989"/>
    <lineage>
        <taxon>Bacteria</taxon>
        <taxon>Pseudomonadati</taxon>
        <taxon>Bacteroidota</taxon>
        <taxon>Flavobacteriia</taxon>
        <taxon>Flavobacteriales</taxon>
        <taxon>Weeksellaceae</taxon>
        <taxon>Ornithobacterium</taxon>
    </lineage>
</organism>
<dbReference type="Proteomes" id="UP000262142">
    <property type="component" value="Unassembled WGS sequence"/>
</dbReference>
<sequence length="396" mass="45721">MKLSSLLPLLIIGFSSLSISSCEDRISGETVESAYLYPILPTPQYKFSRNGYSSVDFYEISHLDKPIDRIKNYLKQAQMSTQYEYNLVYELFNQGIYDIHPRRYVATSPLHQQNRDEYIQDIENIFENIAKLSGHGTKNPFQTKNTPASEGVGGYVAYGIGYSNRIFVDEKGIDQSELFNRLITGSLYVDKIFNEHLDERIFENENLRSAHEKGILLKGKNYTELEHHWDMAYGYFTKIRPLITFEGIPGLKDIDVKIHDAFARGRHETSRYQHDLALTQMKIVRAELSKAFIAKTMQLLITRNLYANIQEDPKQAFNFITKGYGMIYTLQFIRNADGEIIFKPQETKELMQKLLGENGFWDEERLIADEKTDGSLANIAQIIGNKVNLTIQDFKR</sequence>
<dbReference type="InterPro" id="IPR032331">
    <property type="entry name" value="DUF4856"/>
</dbReference>
<dbReference type="EMBL" id="UNSC01000007">
    <property type="protein sequence ID" value="SZD74069.1"/>
    <property type="molecule type" value="Genomic_DNA"/>
</dbReference>
<protein>
    <recommendedName>
        <fullName evidence="3">DUF4856 domain-containing protein</fullName>
    </recommendedName>
</protein>
<dbReference type="Pfam" id="PF16148">
    <property type="entry name" value="DUF4856"/>
    <property type="match status" value="1"/>
</dbReference>
<gene>
    <name evidence="1" type="ORF">SAMEA104719789_01526</name>
</gene>
<name>A0A383U3V1_9FLAO</name>
<evidence type="ECO:0000313" key="2">
    <source>
        <dbReference type="Proteomes" id="UP000262142"/>
    </source>
</evidence>
<evidence type="ECO:0000313" key="1">
    <source>
        <dbReference type="EMBL" id="SZD74069.1"/>
    </source>
</evidence>
<dbReference type="PROSITE" id="PS51257">
    <property type="entry name" value="PROKAR_LIPOPROTEIN"/>
    <property type="match status" value="1"/>
</dbReference>
<reference evidence="1 2" key="1">
    <citation type="submission" date="2018-09" db="EMBL/GenBank/DDBJ databases">
        <authorList>
            <consortium name="Pathogen Informatics"/>
        </authorList>
    </citation>
    <scope>NUCLEOTIDE SEQUENCE [LARGE SCALE GENOMIC DNA]</scope>
    <source>
        <strain evidence="1 2">OH-22767</strain>
    </source>
</reference>
<accession>A0A383U3V1</accession>
<proteinExistence type="predicted"/>
<dbReference type="RefSeq" id="WP_119059706.1">
    <property type="nucleotide sequence ID" value="NZ_UNSC01000007.1"/>
</dbReference>
<evidence type="ECO:0008006" key="3">
    <source>
        <dbReference type="Google" id="ProtNLM"/>
    </source>
</evidence>
<dbReference type="OrthoDB" id="5498726at2"/>
<dbReference type="AlphaFoldDB" id="A0A383U3V1"/>